<gene>
    <name evidence="2" type="ORF">LTR91_019168</name>
</gene>
<feature type="compositionally biased region" description="Low complexity" evidence="1">
    <location>
        <begin position="195"/>
        <end position="205"/>
    </location>
</feature>
<accession>A0AAN6HBL6</accession>
<keyword evidence="3" id="KW-1185">Reference proteome</keyword>
<comment type="caution">
    <text evidence="2">The sequence shown here is derived from an EMBL/GenBank/DDBJ whole genome shotgun (WGS) entry which is preliminary data.</text>
</comment>
<dbReference type="Proteomes" id="UP001175353">
    <property type="component" value="Unassembled WGS sequence"/>
</dbReference>
<feature type="region of interest" description="Disordered" evidence="1">
    <location>
        <begin position="116"/>
        <end position="221"/>
    </location>
</feature>
<dbReference type="AlphaFoldDB" id="A0AAN6HBL6"/>
<reference evidence="2" key="1">
    <citation type="submission" date="2023-06" db="EMBL/GenBank/DDBJ databases">
        <title>Black Yeasts Isolated from many extreme environments.</title>
        <authorList>
            <person name="Coleine C."/>
            <person name="Stajich J.E."/>
            <person name="Selbmann L."/>
        </authorList>
    </citation>
    <scope>NUCLEOTIDE SEQUENCE</scope>
    <source>
        <strain evidence="2">CCFEE 5200</strain>
    </source>
</reference>
<evidence type="ECO:0000313" key="2">
    <source>
        <dbReference type="EMBL" id="KAK0963041.1"/>
    </source>
</evidence>
<sequence length="221" mass="23926">MFSEIPANDNPESIHRRTNANLLSEAEIHHPSHTRHVSNECRLAPLRCQRPTSSSKGWRDGTLLGGPRSQNTTLPEHGEDQMFKESIAPGFVRRLDNRAPQSQLFYPAAPLPADPAQPYAAAGSSRGDPNFVPEPPVQRYDGPPMVDARTGKPVARDHLGYPTQPARPAPGATQPAFPELLRRGDQGQGRRRGSSSRSGTPRAGAGEQGGSDDAFMWQLGG</sequence>
<protein>
    <submittedName>
        <fullName evidence="2">Uncharacterized protein</fullName>
    </submittedName>
</protein>
<evidence type="ECO:0000313" key="3">
    <source>
        <dbReference type="Proteomes" id="UP001175353"/>
    </source>
</evidence>
<name>A0AAN6HBL6_9PEZI</name>
<dbReference type="EMBL" id="JAUJLE010000283">
    <property type="protein sequence ID" value="KAK0963041.1"/>
    <property type="molecule type" value="Genomic_DNA"/>
</dbReference>
<proteinExistence type="predicted"/>
<organism evidence="2 3">
    <name type="scientific">Friedmanniomyces endolithicus</name>
    <dbReference type="NCBI Taxonomy" id="329885"/>
    <lineage>
        <taxon>Eukaryota</taxon>
        <taxon>Fungi</taxon>
        <taxon>Dikarya</taxon>
        <taxon>Ascomycota</taxon>
        <taxon>Pezizomycotina</taxon>
        <taxon>Dothideomycetes</taxon>
        <taxon>Dothideomycetidae</taxon>
        <taxon>Mycosphaerellales</taxon>
        <taxon>Teratosphaeriaceae</taxon>
        <taxon>Friedmanniomyces</taxon>
    </lineage>
</organism>
<feature type="region of interest" description="Disordered" evidence="1">
    <location>
        <begin position="48"/>
        <end position="79"/>
    </location>
</feature>
<evidence type="ECO:0000256" key="1">
    <source>
        <dbReference type="SAM" id="MobiDB-lite"/>
    </source>
</evidence>